<dbReference type="InterPro" id="IPR001509">
    <property type="entry name" value="Epimerase_deHydtase"/>
</dbReference>
<keyword evidence="4" id="KW-1185">Reference proteome</keyword>
<feature type="domain" description="NAD-dependent epimerase/dehydratase" evidence="2">
    <location>
        <begin position="61"/>
        <end position="215"/>
    </location>
</feature>
<organism evidence="3 4">
    <name type="scientific">Allobranchiibius huperziae</name>
    <dbReference type="NCBI Taxonomy" id="1874116"/>
    <lineage>
        <taxon>Bacteria</taxon>
        <taxon>Bacillati</taxon>
        <taxon>Actinomycetota</taxon>
        <taxon>Actinomycetes</taxon>
        <taxon>Micrococcales</taxon>
        <taxon>Dermacoccaceae</taxon>
        <taxon>Allobranchiibius</taxon>
    </lineage>
</organism>
<dbReference type="SUPFAM" id="SSF51735">
    <property type="entry name" value="NAD(P)-binding Rossmann-fold domains"/>
    <property type="match status" value="1"/>
</dbReference>
<evidence type="ECO:0000313" key="4">
    <source>
        <dbReference type="Proteomes" id="UP000571817"/>
    </source>
</evidence>
<feature type="transmembrane region" description="Helical" evidence="1">
    <location>
        <begin position="321"/>
        <end position="340"/>
    </location>
</feature>
<protein>
    <submittedName>
        <fullName evidence="3">Nucleoside-diphosphate-sugar epimerase</fullName>
    </submittedName>
</protein>
<dbReference type="InterPro" id="IPR036291">
    <property type="entry name" value="NAD(P)-bd_dom_sf"/>
</dbReference>
<evidence type="ECO:0000313" key="3">
    <source>
        <dbReference type="EMBL" id="NYJ73861.1"/>
    </source>
</evidence>
<sequence>MSSTGRRVRAGRSVETLAVTRPSGPIAAAVEARWTDRGGLVAQLEDNLTSPLIGQGLRGVSALVHVVTPTDLLQDQAEDPVERRDRLVREVRTLVLACAASAVRQLVVVTAAQVYGALPDNPIPLPVDAPLRARGQVGLFADLVAVEEALAEAAPAYPGLRIAVLRPASVVGGVDTLTTRHFAAPRLLRVAGANPTWQFCHVDDLATAVEVTLDRRLAGGLPVASPGYLTQEEVEQRSGMRAVEVGASTAGAIAARLHRLGTLKSPESDLDFVMHPLVVDSVTLSAAGWTPAYDNDLCLAVLLEDVAAQTRGAPRFGARDAAALGAASAAVAVGATAAIMRRRRRKG</sequence>
<accession>A0A853DG65</accession>
<dbReference type="Proteomes" id="UP000571817">
    <property type="component" value="Unassembled WGS sequence"/>
</dbReference>
<comment type="caution">
    <text evidence="3">The sequence shown here is derived from an EMBL/GenBank/DDBJ whole genome shotgun (WGS) entry which is preliminary data.</text>
</comment>
<keyword evidence="1" id="KW-0472">Membrane</keyword>
<proteinExistence type="predicted"/>
<keyword evidence="1" id="KW-1133">Transmembrane helix</keyword>
<dbReference type="EMBL" id="JACCFW010000001">
    <property type="protein sequence ID" value="NYJ73861.1"/>
    <property type="molecule type" value="Genomic_DNA"/>
</dbReference>
<evidence type="ECO:0000256" key="1">
    <source>
        <dbReference type="SAM" id="Phobius"/>
    </source>
</evidence>
<evidence type="ECO:0000259" key="2">
    <source>
        <dbReference type="Pfam" id="PF01370"/>
    </source>
</evidence>
<dbReference type="Gene3D" id="3.40.50.720">
    <property type="entry name" value="NAD(P)-binding Rossmann-like Domain"/>
    <property type="match status" value="1"/>
</dbReference>
<keyword evidence="1" id="KW-0812">Transmembrane</keyword>
<dbReference type="RefSeq" id="WP_243757532.1">
    <property type="nucleotide sequence ID" value="NZ_JACCFW010000001.1"/>
</dbReference>
<reference evidence="3 4" key="1">
    <citation type="submission" date="2020-07" db="EMBL/GenBank/DDBJ databases">
        <title>Sequencing the genomes of 1000 actinobacteria strains.</title>
        <authorList>
            <person name="Klenk H.-P."/>
        </authorList>
    </citation>
    <scope>NUCLEOTIDE SEQUENCE [LARGE SCALE GENOMIC DNA]</scope>
    <source>
        <strain evidence="3 4">DSM 29531</strain>
    </source>
</reference>
<name>A0A853DG65_9MICO</name>
<dbReference type="AlphaFoldDB" id="A0A853DG65"/>
<gene>
    <name evidence="3" type="ORF">HNR15_000824</name>
</gene>
<dbReference type="Pfam" id="PF01370">
    <property type="entry name" value="Epimerase"/>
    <property type="match status" value="1"/>
</dbReference>